<comment type="similarity">
    <text evidence="2">Belongs to the prokaryotic molybdopterin-containing oxidoreductase family.</text>
</comment>
<feature type="binding site" evidence="9">
    <location>
        <position position="140"/>
    </location>
    <ligand>
        <name>Mo-bis(molybdopterin guanine dinucleotide)</name>
        <dbReference type="ChEBI" id="CHEBI:60539"/>
    </ligand>
</feature>
<name>I0EPF9_HELC0</name>
<evidence type="ECO:0000256" key="2">
    <source>
        <dbReference type="ARBA" id="ARBA00010312"/>
    </source>
</evidence>
<dbReference type="SUPFAM" id="SSF50692">
    <property type="entry name" value="ADC-like"/>
    <property type="match status" value="1"/>
</dbReference>
<dbReference type="InterPro" id="IPR041460">
    <property type="entry name" value="Molybdopterin_N"/>
</dbReference>
<feature type="binding site" evidence="9">
    <location>
        <position position="453"/>
    </location>
    <ligand>
        <name>Mo-bis(molybdopterin guanine dinucleotide)</name>
        <dbReference type="ChEBI" id="CHEBI:60539"/>
    </ligand>
</feature>
<dbReference type="PANTHER" id="PTHR43742:SF10">
    <property type="entry name" value="TRIMETHYLAMINE-N-OXIDE REDUCTASE 2"/>
    <property type="match status" value="1"/>
</dbReference>
<protein>
    <recommendedName>
        <fullName evidence="3">trimethylamine-N-oxide reductase</fullName>
        <ecNumber evidence="3">1.7.2.3</ecNumber>
    </recommendedName>
</protein>
<evidence type="ECO:0000259" key="11">
    <source>
        <dbReference type="Pfam" id="PF01568"/>
    </source>
</evidence>
<evidence type="ECO:0000313" key="13">
    <source>
        <dbReference type="EMBL" id="AFI04828.1"/>
    </source>
</evidence>
<dbReference type="EC" id="1.7.2.3" evidence="3"/>
<evidence type="ECO:0000256" key="6">
    <source>
        <dbReference type="ARBA" id="ARBA00022729"/>
    </source>
</evidence>
<dbReference type="STRING" id="182217.HCW_07855"/>
<dbReference type="GO" id="GO:0009055">
    <property type="term" value="F:electron transfer activity"/>
    <property type="evidence" value="ECO:0007669"/>
    <property type="project" value="TreeGrafter"/>
</dbReference>
<dbReference type="AlphaFoldDB" id="I0EPF9"/>
<dbReference type="InterPro" id="IPR006311">
    <property type="entry name" value="TAT_signal"/>
</dbReference>
<dbReference type="eggNOG" id="COG0243">
    <property type="taxonomic scope" value="Bacteria"/>
</dbReference>
<keyword evidence="5 9" id="KW-0479">Metal-binding</keyword>
<comment type="cofactor">
    <cofactor evidence="9">
        <name>Mo-bis(molybdopterin guanine dinucleotide)</name>
        <dbReference type="ChEBI" id="CHEBI:60539"/>
    </cofactor>
    <text evidence="9">Binds 1 molybdenum-bis(molybdopterin guanine dinucleotide) (Mo-bis-MGD) cofactor per subunit.</text>
</comment>
<evidence type="ECO:0000256" key="8">
    <source>
        <dbReference type="ARBA" id="ARBA00023002"/>
    </source>
</evidence>
<dbReference type="InterPro" id="IPR050612">
    <property type="entry name" value="Prok_Mopterin_Oxidored"/>
</dbReference>
<dbReference type="EMBL" id="CP003479">
    <property type="protein sequence ID" value="AFI04828.1"/>
    <property type="molecule type" value="Genomic_DNA"/>
</dbReference>
<evidence type="ECO:0000256" key="5">
    <source>
        <dbReference type="ARBA" id="ARBA00022723"/>
    </source>
</evidence>
<organism evidence="13 14">
    <name type="scientific">Helicobacter cetorum (strain ATCC BAA-429 / MIT 00-7128)</name>
    <dbReference type="NCBI Taxonomy" id="182217"/>
    <lineage>
        <taxon>Bacteria</taxon>
        <taxon>Pseudomonadati</taxon>
        <taxon>Campylobacterota</taxon>
        <taxon>Epsilonproteobacteria</taxon>
        <taxon>Campylobacterales</taxon>
        <taxon>Helicobacteraceae</taxon>
        <taxon>Helicobacter</taxon>
    </lineage>
</organism>
<dbReference type="Gene3D" id="3.40.50.740">
    <property type="match status" value="1"/>
</dbReference>
<feature type="binding site" evidence="9">
    <location>
        <position position="526"/>
    </location>
    <ligand>
        <name>Mo-bis(molybdopterin guanine dinucleotide)</name>
        <dbReference type="ChEBI" id="CHEBI:60539"/>
    </ligand>
</feature>
<dbReference type="InterPro" id="IPR006658">
    <property type="entry name" value="BisC"/>
</dbReference>
<evidence type="ECO:0000256" key="9">
    <source>
        <dbReference type="PIRSR" id="PIRSR606658-1"/>
    </source>
</evidence>
<dbReference type="PATRIC" id="fig|182217.3.peg.1666"/>
<dbReference type="GO" id="GO:0030151">
    <property type="term" value="F:molybdenum ion binding"/>
    <property type="evidence" value="ECO:0007669"/>
    <property type="project" value="TreeGrafter"/>
</dbReference>
<dbReference type="InterPro" id="IPR006656">
    <property type="entry name" value="Mopterin_OxRdtase"/>
</dbReference>
<gene>
    <name evidence="13" type="ordered locus">HCW_07855</name>
</gene>
<evidence type="ECO:0000259" key="12">
    <source>
        <dbReference type="Pfam" id="PF18364"/>
    </source>
</evidence>
<dbReference type="Gene3D" id="2.40.40.20">
    <property type="match status" value="1"/>
</dbReference>
<dbReference type="CDD" id="cd02769">
    <property type="entry name" value="MopB_DMSOR-BSOR-TMAOR"/>
    <property type="match status" value="1"/>
</dbReference>
<evidence type="ECO:0000256" key="3">
    <source>
        <dbReference type="ARBA" id="ARBA00011885"/>
    </source>
</evidence>
<dbReference type="RefSeq" id="WP_014661695.1">
    <property type="nucleotide sequence ID" value="NC_017737.1"/>
</dbReference>
<dbReference type="PROSITE" id="PS51318">
    <property type="entry name" value="TAT"/>
    <property type="match status" value="1"/>
</dbReference>
<feature type="domain" description="Molybdopterin oxidoreductase N-terminal" evidence="12">
    <location>
        <begin position="38"/>
        <end position="78"/>
    </location>
</feature>
<comment type="subcellular location">
    <subcellularLocation>
        <location evidence="1">Periplasm</location>
    </subcellularLocation>
</comment>
<feature type="binding site" evidence="9">
    <location>
        <position position="351"/>
    </location>
    <ligand>
        <name>Mo-bis(molybdopterin guanine dinucleotide)</name>
        <dbReference type="ChEBI" id="CHEBI:60539"/>
    </ligand>
</feature>
<dbReference type="Pfam" id="PF01568">
    <property type="entry name" value="Molydop_binding"/>
    <property type="match status" value="1"/>
</dbReference>
<dbReference type="CDD" id="cd02793">
    <property type="entry name" value="MopB_CT_DMSOR-BSOR-TMAOR"/>
    <property type="match status" value="1"/>
</dbReference>
<evidence type="ECO:0000256" key="4">
    <source>
        <dbReference type="ARBA" id="ARBA00022505"/>
    </source>
</evidence>
<dbReference type="GO" id="GO:0009061">
    <property type="term" value="P:anaerobic respiration"/>
    <property type="evidence" value="ECO:0007669"/>
    <property type="project" value="TreeGrafter"/>
</dbReference>
<dbReference type="InterPro" id="IPR006655">
    <property type="entry name" value="Mopterin_OxRdtase_prok_CS"/>
</dbReference>
<dbReference type="HOGENOM" id="CLU_000422_13_3_7"/>
<keyword evidence="8" id="KW-0560">Oxidoreductase</keyword>
<dbReference type="Gene3D" id="3.90.55.10">
    <property type="entry name" value="Dimethylsulfoxide Reductase, domain 3"/>
    <property type="match status" value="1"/>
</dbReference>
<dbReference type="Gene3D" id="3.40.228.10">
    <property type="entry name" value="Dimethylsulfoxide Reductase, domain 2"/>
    <property type="match status" value="1"/>
</dbReference>
<keyword evidence="6" id="KW-0732">Signal</keyword>
<evidence type="ECO:0000313" key="14">
    <source>
        <dbReference type="Proteomes" id="UP000005010"/>
    </source>
</evidence>
<dbReference type="SUPFAM" id="SSF53706">
    <property type="entry name" value="Formate dehydrogenase/DMSO reductase, domains 1-3"/>
    <property type="match status" value="1"/>
</dbReference>
<evidence type="ECO:0000256" key="7">
    <source>
        <dbReference type="ARBA" id="ARBA00022764"/>
    </source>
</evidence>
<proteinExistence type="inferred from homology"/>
<keyword evidence="14" id="KW-1185">Reference proteome</keyword>
<dbReference type="PANTHER" id="PTHR43742">
    <property type="entry name" value="TRIMETHYLAMINE-N-OXIDE REDUCTASE"/>
    <property type="match status" value="1"/>
</dbReference>
<dbReference type="InterPro" id="IPR041954">
    <property type="entry name" value="CT_DMSOR/BSOR/TMAOR"/>
</dbReference>
<reference evidence="14" key="1">
    <citation type="submission" date="2012-04" db="EMBL/GenBank/DDBJ databases">
        <title>Complete genome sequence of Helicobacter cetorum strain MIT 00-7128.</title>
        <authorList>
            <person name="Kersulyte D."/>
            <person name="Berg D.E."/>
        </authorList>
    </citation>
    <scope>NUCLEOTIDE SEQUENCE [LARGE SCALE GENOMIC DNA]</scope>
    <source>
        <strain evidence="14">MIT 00-7128</strain>
    </source>
</reference>
<evidence type="ECO:0000256" key="1">
    <source>
        <dbReference type="ARBA" id="ARBA00004418"/>
    </source>
</evidence>
<feature type="domain" description="Molybdopterin dinucleotide-binding" evidence="11">
    <location>
        <begin position="651"/>
        <end position="771"/>
    </location>
</feature>
<dbReference type="Pfam" id="PF18364">
    <property type="entry name" value="Molybdopterin_N"/>
    <property type="match status" value="1"/>
</dbReference>
<dbReference type="PROSITE" id="PS00932">
    <property type="entry name" value="MOLYBDOPTERIN_PROK_3"/>
    <property type="match status" value="1"/>
</dbReference>
<feature type="binding site" evidence="9">
    <location>
        <position position="751"/>
    </location>
    <ligand>
        <name>Mo-bis(molybdopterin guanine dinucleotide)</name>
        <dbReference type="ChEBI" id="CHEBI:60539"/>
    </ligand>
</feature>
<accession>I0EPF9</accession>
<dbReference type="InterPro" id="IPR006657">
    <property type="entry name" value="MoPterin_dinucl-bd_dom"/>
</dbReference>
<dbReference type="GO" id="GO:0030288">
    <property type="term" value="C:outer membrane-bounded periplasmic space"/>
    <property type="evidence" value="ECO:0007669"/>
    <property type="project" value="TreeGrafter"/>
</dbReference>
<dbReference type="GO" id="GO:0043546">
    <property type="term" value="F:molybdopterin cofactor binding"/>
    <property type="evidence" value="ECO:0007669"/>
    <property type="project" value="InterPro"/>
</dbReference>
<dbReference type="NCBIfam" id="TIGR00509">
    <property type="entry name" value="bisC_fam"/>
    <property type="match status" value="1"/>
</dbReference>
<evidence type="ECO:0000259" key="10">
    <source>
        <dbReference type="Pfam" id="PF00384"/>
    </source>
</evidence>
<keyword evidence="7" id="KW-0574">Periplasm</keyword>
<dbReference type="InterPro" id="IPR009010">
    <property type="entry name" value="Asp_de-COase-like_dom_sf"/>
</dbReference>
<sequence>MSISRRSILKGTAGAVALASTNPLGAINHFEKVESIPHATHFGPFIAKVQSGVIKDIIPQKSDYNPTTMLKAMADRVHSDTRVKYPCVRKSFLENKKNHKELRGKEEFVRVSWDVALDLAAKKLKEIPRENIYNASYSGWGHVGKLHRCNSLAGRFFNTTLGGAVGTDGEYSNGAAGRVNPIVVGDMEVYSQQTTHEEMIKNCKVYVMWGADLFKCNRIDYFVPNHVNDRYYPEYKKAGIKFISIDPIYTETAQAFNAEWIQIRPNTDVALMLGMMNHLYMSGKYDKDFIAKYTDGFDKFLPYLLGKTDNTPKTPEWASKITEVPVKKIKELAELFVSTRTFLAGNWAMQRAQHGEQPDWALIALASMIGQVGLPGGGFGFSMHYSGNGQASSGARPIPGISQGRNRVKGTIPASRVSEAILNPGKEIDFKGKKLKLPKVRMVYNCGSSLLGHEPDANELIRALRTLDCVIVHEPWWTPTAKFADIVFPSTSTMERDDITFGGSYSKNVIYAMRKVIEPVYESKDDYEIFRQLALRIGGNEAEQRFTGGKSYMEWIKRFYDRSDGPTLKSFDQFWRDGFVEFEIPEDARKFVRHAEFRQDPVNNKLATESGKIQIFSQKCADFKLADFKGHPTWFEPAEWLGSKMAETYPFHLVSPHPKYRVHSQLDNTWIRNVYKIQGREPVVINELDAKKLGIKHGEIVEVFNARGRLLAGAFVTKNIRQGVLSIQEGAWYDPEDSRVKNPRCNAGHVNVLTSSRPTSGMAQAVSANTVLVGIRRLRKSELVRPYHSISVPSIVGA</sequence>
<keyword evidence="4 9" id="KW-0500">Molybdenum</keyword>
<dbReference type="Proteomes" id="UP000005010">
    <property type="component" value="Chromosome"/>
</dbReference>
<dbReference type="KEGG" id="hce:HCW_07855"/>
<dbReference type="GO" id="GO:0050626">
    <property type="term" value="F:trimethylamine-N-oxide reductase (cytochrome c) activity"/>
    <property type="evidence" value="ECO:0007669"/>
    <property type="project" value="UniProtKB-EC"/>
</dbReference>
<feature type="binding site" evidence="9">
    <location>
        <position position="496"/>
    </location>
    <ligand>
        <name>Mo-bis(molybdopterin guanine dinucleotide)</name>
        <dbReference type="ChEBI" id="CHEBI:60539"/>
    </ligand>
</feature>
<feature type="domain" description="Molybdopterin oxidoreductase" evidence="10">
    <location>
        <begin position="82"/>
        <end position="534"/>
    </location>
</feature>
<dbReference type="Pfam" id="PF00384">
    <property type="entry name" value="Molybdopterin"/>
    <property type="match status" value="1"/>
</dbReference>